<accession>A0A0F9PB66</accession>
<dbReference type="AlphaFoldDB" id="A0A0F9PB66"/>
<organism evidence="1">
    <name type="scientific">marine sediment metagenome</name>
    <dbReference type="NCBI Taxonomy" id="412755"/>
    <lineage>
        <taxon>unclassified sequences</taxon>
        <taxon>metagenomes</taxon>
        <taxon>ecological metagenomes</taxon>
    </lineage>
</organism>
<reference evidence="1" key="1">
    <citation type="journal article" date="2015" name="Nature">
        <title>Complex archaea that bridge the gap between prokaryotes and eukaryotes.</title>
        <authorList>
            <person name="Spang A."/>
            <person name="Saw J.H."/>
            <person name="Jorgensen S.L."/>
            <person name="Zaremba-Niedzwiedzka K."/>
            <person name="Martijn J."/>
            <person name="Lind A.E."/>
            <person name="van Eijk R."/>
            <person name="Schleper C."/>
            <person name="Guy L."/>
            <person name="Ettema T.J."/>
        </authorList>
    </citation>
    <scope>NUCLEOTIDE SEQUENCE</scope>
</reference>
<comment type="caution">
    <text evidence="1">The sequence shown here is derived from an EMBL/GenBank/DDBJ whole genome shotgun (WGS) entry which is preliminary data.</text>
</comment>
<gene>
    <name evidence="1" type="ORF">LCGC14_0847580</name>
</gene>
<evidence type="ECO:0000313" key="1">
    <source>
        <dbReference type="EMBL" id="KKN29090.1"/>
    </source>
</evidence>
<sequence length="135" mass="14785">MKHIGSNVQDSSLASLLDNIEEKVQKVHSDVSEDPMAEITNALLWQLHSACALDPQEAGRRFGVSATLARDIANVPAYRFNRVIHSLSEKLLFSLSPSQQAIKAALDSDNHLRSSLHLTASAYSNEYKAKVKQAG</sequence>
<dbReference type="EMBL" id="LAZR01002511">
    <property type="protein sequence ID" value="KKN29090.1"/>
    <property type="molecule type" value="Genomic_DNA"/>
</dbReference>
<name>A0A0F9PB66_9ZZZZ</name>
<protein>
    <submittedName>
        <fullName evidence="1">Uncharacterized protein</fullName>
    </submittedName>
</protein>
<proteinExistence type="predicted"/>